<protein>
    <recommendedName>
        <fullName evidence="4">RING-type domain-containing protein</fullName>
    </recommendedName>
</protein>
<dbReference type="InterPro" id="IPR013083">
    <property type="entry name" value="Znf_RING/FYVE/PHD"/>
</dbReference>
<feature type="compositionally biased region" description="Acidic residues" evidence="1">
    <location>
        <begin position="241"/>
        <end position="254"/>
    </location>
</feature>
<organism evidence="2 3">
    <name type="scientific">Aspergillus udagawae</name>
    <dbReference type="NCBI Taxonomy" id="91492"/>
    <lineage>
        <taxon>Eukaryota</taxon>
        <taxon>Fungi</taxon>
        <taxon>Dikarya</taxon>
        <taxon>Ascomycota</taxon>
        <taxon>Pezizomycotina</taxon>
        <taxon>Eurotiomycetes</taxon>
        <taxon>Eurotiomycetidae</taxon>
        <taxon>Eurotiales</taxon>
        <taxon>Aspergillaceae</taxon>
        <taxon>Aspergillus</taxon>
        <taxon>Aspergillus subgen. Fumigati</taxon>
    </lineage>
</organism>
<evidence type="ECO:0000313" key="2">
    <source>
        <dbReference type="EMBL" id="GIC88645.1"/>
    </source>
</evidence>
<feature type="compositionally biased region" description="Low complexity" evidence="1">
    <location>
        <begin position="163"/>
        <end position="179"/>
    </location>
</feature>
<dbReference type="Gene3D" id="3.30.40.10">
    <property type="entry name" value="Zinc/RING finger domain, C3HC4 (zinc finger)"/>
    <property type="match status" value="1"/>
</dbReference>
<evidence type="ECO:0000256" key="1">
    <source>
        <dbReference type="SAM" id="MobiDB-lite"/>
    </source>
</evidence>
<feature type="region of interest" description="Disordered" evidence="1">
    <location>
        <begin position="118"/>
        <end position="254"/>
    </location>
</feature>
<feature type="compositionally biased region" description="Basic and acidic residues" evidence="1">
    <location>
        <begin position="191"/>
        <end position="201"/>
    </location>
</feature>
<evidence type="ECO:0008006" key="4">
    <source>
        <dbReference type="Google" id="ProtNLM"/>
    </source>
</evidence>
<gene>
    <name evidence="2" type="ORF">Aud_005042</name>
</gene>
<dbReference type="EMBL" id="BBXM02000003">
    <property type="protein sequence ID" value="GIC88645.1"/>
    <property type="molecule type" value="Genomic_DNA"/>
</dbReference>
<evidence type="ECO:0000313" key="3">
    <source>
        <dbReference type="Proteomes" id="UP000036893"/>
    </source>
</evidence>
<name>A0A8E0V0C0_9EURO</name>
<accession>A0A8E0V0C0</accession>
<proteinExistence type="predicted"/>
<dbReference type="PANTHER" id="PTHR21540">
    <property type="entry name" value="RING FINGER AND SWIM DOMAIN-CONTAINING PROTEIN 2"/>
    <property type="match status" value="1"/>
</dbReference>
<dbReference type="GO" id="GO:0061630">
    <property type="term" value="F:ubiquitin protein ligase activity"/>
    <property type="evidence" value="ECO:0007669"/>
    <property type="project" value="InterPro"/>
</dbReference>
<feature type="compositionally biased region" description="Acidic residues" evidence="1">
    <location>
        <begin position="139"/>
        <end position="162"/>
    </location>
</feature>
<feature type="compositionally biased region" description="Acidic residues" evidence="1">
    <location>
        <begin position="215"/>
        <end position="232"/>
    </location>
</feature>
<reference evidence="2" key="2">
    <citation type="submission" date="2021-01" db="EMBL/GenBank/DDBJ databases">
        <title>Pan-genome distribution and transcriptional activeness of fungal secondary metabolism genes in Aspergillus section Fumigati.</title>
        <authorList>
            <person name="Takahashi H."/>
            <person name="Umemura M."/>
            <person name="Ninomiya A."/>
            <person name="Kusuya Y."/>
            <person name="Urayama S."/>
            <person name="Shimizu M."/>
            <person name="Watanabe A."/>
            <person name="Kamei K."/>
            <person name="Yaguchi T."/>
            <person name="Hagiwara D."/>
        </authorList>
    </citation>
    <scope>NUCLEOTIDE SEQUENCE</scope>
    <source>
        <strain evidence="2">IFM 46973</strain>
    </source>
</reference>
<comment type="caution">
    <text evidence="2">The sequence shown here is derived from an EMBL/GenBank/DDBJ whole genome shotgun (WGS) entry which is preliminary data.</text>
</comment>
<dbReference type="SMART" id="SM01197">
    <property type="entry name" value="FANCL_C"/>
    <property type="match status" value="1"/>
</dbReference>
<dbReference type="SUPFAM" id="SSF57850">
    <property type="entry name" value="RING/U-box"/>
    <property type="match status" value="1"/>
</dbReference>
<reference evidence="2" key="1">
    <citation type="journal article" date="2015" name="Genome Announc.">
        <title>Draft Genome Sequence of the Pathogenic Filamentous Fungus Aspergillus udagawae Strain IFM 46973T.</title>
        <authorList>
            <person name="Kusuya Y."/>
            <person name="Takahashi-Nakaguchi A."/>
            <person name="Takahashi H."/>
            <person name="Yaguchi T."/>
        </authorList>
    </citation>
    <scope>NUCLEOTIDE SEQUENCE</scope>
    <source>
        <strain evidence="2">IFM 46973</strain>
    </source>
</reference>
<dbReference type="RefSeq" id="XP_043145911.1">
    <property type="nucleotide sequence ID" value="XM_043289976.1"/>
</dbReference>
<dbReference type="InterPro" id="IPR039903">
    <property type="entry name" value="Zswim2"/>
</dbReference>
<dbReference type="AlphaFoldDB" id="A0A8E0V0C0"/>
<dbReference type="Proteomes" id="UP000036893">
    <property type="component" value="Unassembled WGS sequence"/>
</dbReference>
<sequence>MSYSYPDLSTILEVYPQCESHCYGYAPSKRRRCRLPTRKDNRDKAARLLNEGTRLLQRGLSVDSLLIELAPLVLCTRFHQNQADSLVSNWRAKLRAFKEQSLLAAVLKSLREYAESRARPLAAGSAGEQRVSDRSAVVEIEEEEEEEEERDREDEPGPELEPEPSASRPSAESSSPAVETHVAEPTVPQSEPRRTTRKPIEGDCGICMCPLREQDSDEDAEESEDSDDENDNDVAGTGSDTESDNEHDGSEEDGLDLDDIVYCKNECGTNYHKACIDVWLATQSTFRTPSGNTVCPSCPKCRAAWSS</sequence>
<dbReference type="PANTHER" id="PTHR21540:SF0">
    <property type="entry name" value="PHD FAMILY PROTEIN"/>
    <property type="match status" value="1"/>
</dbReference>
<dbReference type="GeneID" id="66992518"/>